<proteinExistence type="predicted"/>
<sequence>MGDFAKSLPDSKCFDAEDCRYGKTTMAMMVWTSLVKDVRKKSLRSFSWLSLASLHSMGLCPKPRSLLKKAGENFQFAFMAAF</sequence>
<reference evidence="1" key="1">
    <citation type="submission" date="2020-10" db="EMBL/GenBank/DDBJ databases">
        <authorList>
            <person name="Gilroy R."/>
        </authorList>
    </citation>
    <scope>NUCLEOTIDE SEQUENCE</scope>
    <source>
        <strain evidence="1">ChiSxjej1B13-7958</strain>
    </source>
</reference>
<evidence type="ECO:0000313" key="2">
    <source>
        <dbReference type="Proteomes" id="UP000824242"/>
    </source>
</evidence>
<accession>A0A9D1DDE8</accession>
<name>A0A9D1DDE8_9FIRM</name>
<dbReference type="AlphaFoldDB" id="A0A9D1DDE8"/>
<comment type="caution">
    <text evidence="1">The sequence shown here is derived from an EMBL/GenBank/DDBJ whole genome shotgun (WGS) entry which is preliminary data.</text>
</comment>
<protein>
    <submittedName>
        <fullName evidence="1">Uncharacterized protein</fullName>
    </submittedName>
</protein>
<gene>
    <name evidence="1" type="ORF">IAB89_00950</name>
</gene>
<evidence type="ECO:0000313" key="1">
    <source>
        <dbReference type="EMBL" id="HIR46215.1"/>
    </source>
</evidence>
<dbReference type="EMBL" id="DVGZ01000011">
    <property type="protein sequence ID" value="HIR46215.1"/>
    <property type="molecule type" value="Genomic_DNA"/>
</dbReference>
<organism evidence="1 2">
    <name type="scientific">Candidatus Caccousia avicola</name>
    <dbReference type="NCBI Taxonomy" id="2840721"/>
    <lineage>
        <taxon>Bacteria</taxon>
        <taxon>Bacillati</taxon>
        <taxon>Bacillota</taxon>
        <taxon>Clostridia</taxon>
        <taxon>Eubacteriales</taxon>
        <taxon>Oscillospiraceae</taxon>
        <taxon>Oscillospiraceae incertae sedis</taxon>
        <taxon>Candidatus Caccousia</taxon>
    </lineage>
</organism>
<reference evidence="1" key="2">
    <citation type="journal article" date="2021" name="PeerJ">
        <title>Extensive microbial diversity within the chicken gut microbiome revealed by metagenomics and culture.</title>
        <authorList>
            <person name="Gilroy R."/>
            <person name="Ravi A."/>
            <person name="Getino M."/>
            <person name="Pursley I."/>
            <person name="Horton D.L."/>
            <person name="Alikhan N.F."/>
            <person name="Baker D."/>
            <person name="Gharbi K."/>
            <person name="Hall N."/>
            <person name="Watson M."/>
            <person name="Adriaenssens E.M."/>
            <person name="Foster-Nyarko E."/>
            <person name="Jarju S."/>
            <person name="Secka A."/>
            <person name="Antonio M."/>
            <person name="Oren A."/>
            <person name="Chaudhuri R.R."/>
            <person name="La Ragione R."/>
            <person name="Hildebrand F."/>
            <person name="Pallen M.J."/>
        </authorList>
    </citation>
    <scope>NUCLEOTIDE SEQUENCE</scope>
    <source>
        <strain evidence="1">ChiSxjej1B13-7958</strain>
    </source>
</reference>
<dbReference type="Proteomes" id="UP000824242">
    <property type="component" value="Unassembled WGS sequence"/>
</dbReference>